<dbReference type="EMBL" id="SLWQ01000003">
    <property type="protein sequence ID" value="TCO41244.1"/>
    <property type="molecule type" value="Genomic_DNA"/>
</dbReference>
<organism evidence="2 3">
    <name type="scientific">Dokdonella fugitiva</name>
    <dbReference type="NCBI Taxonomy" id="328517"/>
    <lineage>
        <taxon>Bacteria</taxon>
        <taxon>Pseudomonadati</taxon>
        <taxon>Pseudomonadota</taxon>
        <taxon>Gammaproteobacteria</taxon>
        <taxon>Lysobacterales</taxon>
        <taxon>Rhodanobacteraceae</taxon>
        <taxon>Dokdonella</taxon>
    </lineage>
</organism>
<evidence type="ECO:0000313" key="2">
    <source>
        <dbReference type="EMBL" id="TCO41244.1"/>
    </source>
</evidence>
<sequence>MAMKPNYNFEKRQRELAKKKQQDEKRLKKLARNGDKPANGTDADPKPQS</sequence>
<gene>
    <name evidence="2" type="ORF">EV148_103164</name>
</gene>
<protein>
    <submittedName>
        <fullName evidence="2">Uncharacterized protein</fullName>
    </submittedName>
</protein>
<reference evidence="2 3" key="1">
    <citation type="journal article" date="2015" name="Stand. Genomic Sci.">
        <title>Genomic Encyclopedia of Bacterial and Archaeal Type Strains, Phase III: the genomes of soil and plant-associated and newly described type strains.</title>
        <authorList>
            <person name="Whitman W.B."/>
            <person name="Woyke T."/>
            <person name="Klenk H.P."/>
            <person name="Zhou Y."/>
            <person name="Lilburn T.G."/>
            <person name="Beck B.J."/>
            <person name="De Vos P."/>
            <person name="Vandamme P."/>
            <person name="Eisen J.A."/>
            <person name="Garrity G."/>
            <person name="Hugenholtz P."/>
            <person name="Kyrpides N.C."/>
        </authorList>
    </citation>
    <scope>NUCLEOTIDE SEQUENCE [LARGE SCALE GENOMIC DNA]</scope>
    <source>
        <strain evidence="2 3">A3</strain>
    </source>
</reference>
<keyword evidence="3" id="KW-1185">Reference proteome</keyword>
<feature type="region of interest" description="Disordered" evidence="1">
    <location>
        <begin position="1"/>
        <end position="49"/>
    </location>
</feature>
<name>A0A4R2I9X8_9GAMM</name>
<evidence type="ECO:0000313" key="3">
    <source>
        <dbReference type="Proteomes" id="UP000294862"/>
    </source>
</evidence>
<feature type="compositionally biased region" description="Basic and acidic residues" evidence="1">
    <location>
        <begin position="9"/>
        <end position="26"/>
    </location>
</feature>
<dbReference type="AlphaFoldDB" id="A0A4R2I9X8"/>
<accession>A0A4R2I9X8</accession>
<dbReference type="RefSeq" id="WP_158287374.1">
    <property type="nucleotide sequence ID" value="NZ_JACGXM010000004.1"/>
</dbReference>
<proteinExistence type="predicted"/>
<evidence type="ECO:0000256" key="1">
    <source>
        <dbReference type="SAM" id="MobiDB-lite"/>
    </source>
</evidence>
<dbReference type="Proteomes" id="UP000294862">
    <property type="component" value="Unassembled WGS sequence"/>
</dbReference>
<comment type="caution">
    <text evidence="2">The sequence shown here is derived from an EMBL/GenBank/DDBJ whole genome shotgun (WGS) entry which is preliminary data.</text>
</comment>